<keyword evidence="3" id="KW-1185">Reference proteome</keyword>
<gene>
    <name evidence="2" type="ORF">K2173_021847</name>
</gene>
<feature type="transmembrane region" description="Helical" evidence="1">
    <location>
        <begin position="270"/>
        <end position="290"/>
    </location>
</feature>
<feature type="transmembrane region" description="Helical" evidence="1">
    <location>
        <begin position="387"/>
        <end position="405"/>
    </location>
</feature>
<dbReference type="AlphaFoldDB" id="A0AAV8T3A9"/>
<feature type="transmembrane region" description="Helical" evidence="1">
    <location>
        <begin position="357"/>
        <end position="378"/>
    </location>
</feature>
<keyword evidence="1" id="KW-0472">Membrane</keyword>
<evidence type="ECO:0000313" key="2">
    <source>
        <dbReference type="EMBL" id="KAJ8760809.1"/>
    </source>
</evidence>
<dbReference type="PANTHER" id="PTHR38937">
    <property type="entry name" value="MEMBRANE PROTEIN OF ER BODY-LIKE PROTEIN"/>
    <property type="match status" value="1"/>
</dbReference>
<dbReference type="PANTHER" id="PTHR38937:SF2">
    <property type="entry name" value="MEMBRANE PROTEIN OF ER BODY-LIKE PROTEIN ISOFORM X1"/>
    <property type="match status" value="1"/>
</dbReference>
<evidence type="ECO:0000256" key="1">
    <source>
        <dbReference type="SAM" id="Phobius"/>
    </source>
</evidence>
<keyword evidence="1" id="KW-1133">Transmembrane helix</keyword>
<feature type="transmembrane region" description="Helical" evidence="1">
    <location>
        <begin position="242"/>
        <end position="264"/>
    </location>
</feature>
<dbReference type="Proteomes" id="UP001159364">
    <property type="component" value="Linkage Group LG07"/>
</dbReference>
<evidence type="ECO:0000313" key="3">
    <source>
        <dbReference type="Proteomes" id="UP001159364"/>
    </source>
</evidence>
<protein>
    <recommendedName>
        <fullName evidence="4">Membrane protein of ER body-like protein</fullName>
    </recommendedName>
</protein>
<sequence>MKESAHFSISSNGQHYNYAPNYYHTDHEEDYEADFEEINERIDLIEEIDRERTEFDVEKVLAKQSTHELYCPNCNCCITRRIILRRKPKFRNPRRQPKHYKAETPFHYQHDPDSLCAAHDTGIFDGEQDVFRCLSCFSIFIPTGNGFKLFRVFEDSTEQNPQKSAEVKANWFFSIFATNQKKTKTEQGNDLAISVETEQLEPSPQSSRNVVVEDRILLESGARGNFDEQRSTGVGVDILKSIVYGGLIESITSLGVICSAAGAGAATLDILAMALANLIGGLFIIGYNLIDLKNEGSRGSSSEINQQDDRYQALLGKRDRFSLHVTVVIISYLIFGVLPPIVYGFSFHKSDDKDLKLALVGGASLVCIILLAIGRAYVFQKPYIRNVLYYVIIGFMASGSSYIVGDLIRQLMQQVGWFHSSLSLVMPYSETKSNEPLLTSY</sequence>
<name>A0AAV8T3A9_9ROSI</name>
<proteinExistence type="predicted"/>
<organism evidence="2 3">
    <name type="scientific">Erythroxylum novogranatense</name>
    <dbReference type="NCBI Taxonomy" id="1862640"/>
    <lineage>
        <taxon>Eukaryota</taxon>
        <taxon>Viridiplantae</taxon>
        <taxon>Streptophyta</taxon>
        <taxon>Embryophyta</taxon>
        <taxon>Tracheophyta</taxon>
        <taxon>Spermatophyta</taxon>
        <taxon>Magnoliopsida</taxon>
        <taxon>eudicotyledons</taxon>
        <taxon>Gunneridae</taxon>
        <taxon>Pentapetalae</taxon>
        <taxon>rosids</taxon>
        <taxon>fabids</taxon>
        <taxon>Malpighiales</taxon>
        <taxon>Erythroxylaceae</taxon>
        <taxon>Erythroxylum</taxon>
    </lineage>
</organism>
<feature type="transmembrane region" description="Helical" evidence="1">
    <location>
        <begin position="321"/>
        <end position="345"/>
    </location>
</feature>
<dbReference type="InterPro" id="IPR052843">
    <property type="entry name" value="ER_body_metal_sequester"/>
</dbReference>
<dbReference type="EMBL" id="JAIWQS010000007">
    <property type="protein sequence ID" value="KAJ8760809.1"/>
    <property type="molecule type" value="Genomic_DNA"/>
</dbReference>
<dbReference type="CDD" id="cd01059">
    <property type="entry name" value="CCC1_like"/>
    <property type="match status" value="1"/>
</dbReference>
<comment type="caution">
    <text evidence="2">The sequence shown here is derived from an EMBL/GenBank/DDBJ whole genome shotgun (WGS) entry which is preliminary data.</text>
</comment>
<accession>A0AAV8T3A9</accession>
<reference evidence="2 3" key="1">
    <citation type="submission" date="2021-09" db="EMBL/GenBank/DDBJ databases">
        <title>Genomic insights and catalytic innovation underlie evolution of tropane alkaloids biosynthesis.</title>
        <authorList>
            <person name="Wang Y.-J."/>
            <person name="Tian T."/>
            <person name="Huang J.-P."/>
            <person name="Huang S.-X."/>
        </authorList>
    </citation>
    <scope>NUCLEOTIDE SEQUENCE [LARGE SCALE GENOMIC DNA]</scope>
    <source>
        <strain evidence="2">KIB-2018</strain>
        <tissue evidence="2">Leaf</tissue>
    </source>
</reference>
<keyword evidence="1" id="KW-0812">Transmembrane</keyword>
<evidence type="ECO:0008006" key="4">
    <source>
        <dbReference type="Google" id="ProtNLM"/>
    </source>
</evidence>